<keyword evidence="5 8" id="KW-0175">Coiled coil</keyword>
<dbReference type="PROSITE" id="PS50067">
    <property type="entry name" value="KINESIN_MOTOR_2"/>
    <property type="match status" value="1"/>
</dbReference>
<feature type="domain" description="Kinesin motor" evidence="10">
    <location>
        <begin position="255"/>
        <end position="579"/>
    </location>
</feature>
<evidence type="ECO:0000313" key="11">
    <source>
        <dbReference type="EMBL" id="KAH0470925.1"/>
    </source>
</evidence>
<feature type="region of interest" description="Disordered" evidence="9">
    <location>
        <begin position="666"/>
        <end position="686"/>
    </location>
</feature>
<keyword evidence="6 7" id="KW-0505">Motor protein</keyword>
<dbReference type="PANTHER" id="PTHR47972">
    <property type="entry name" value="KINESIN-LIKE PROTEIN KLP-3"/>
    <property type="match status" value="1"/>
</dbReference>
<dbReference type="CDD" id="cd01366">
    <property type="entry name" value="KISc_C_terminal"/>
    <property type="match status" value="1"/>
</dbReference>
<name>A0AAV7H9L8_DENCH</name>
<evidence type="ECO:0000256" key="9">
    <source>
        <dbReference type="SAM" id="MobiDB-lite"/>
    </source>
</evidence>
<evidence type="ECO:0000256" key="3">
    <source>
        <dbReference type="ARBA" id="ARBA00022741"/>
    </source>
</evidence>
<dbReference type="EMBL" id="JAGFBR010000001">
    <property type="protein sequence ID" value="KAH0470925.1"/>
    <property type="molecule type" value="Genomic_DNA"/>
</dbReference>
<dbReference type="InterPro" id="IPR036961">
    <property type="entry name" value="Kinesin_motor_dom_sf"/>
</dbReference>
<keyword evidence="2" id="KW-0493">Microtubule</keyword>
<evidence type="ECO:0000256" key="6">
    <source>
        <dbReference type="ARBA" id="ARBA00023175"/>
    </source>
</evidence>
<evidence type="ECO:0000256" key="2">
    <source>
        <dbReference type="ARBA" id="ARBA00022701"/>
    </source>
</evidence>
<evidence type="ECO:0000256" key="7">
    <source>
        <dbReference type="PROSITE-ProRule" id="PRU00283"/>
    </source>
</evidence>
<accession>A0AAV7H9L8</accession>
<dbReference type="GO" id="GO:0008017">
    <property type="term" value="F:microtubule binding"/>
    <property type="evidence" value="ECO:0007669"/>
    <property type="project" value="InterPro"/>
</dbReference>
<evidence type="ECO:0000256" key="4">
    <source>
        <dbReference type="ARBA" id="ARBA00022840"/>
    </source>
</evidence>
<dbReference type="GO" id="GO:0005874">
    <property type="term" value="C:microtubule"/>
    <property type="evidence" value="ECO:0007669"/>
    <property type="project" value="UniProtKB-KW"/>
</dbReference>
<comment type="similarity">
    <text evidence="1">Belongs to the TRAFAC class myosin-kinesin ATPase superfamily. Kinesin family. KIN-14 subfamily.</text>
</comment>
<dbReference type="AlphaFoldDB" id="A0AAV7H9L8"/>
<dbReference type="GO" id="GO:0003777">
    <property type="term" value="F:microtubule motor activity"/>
    <property type="evidence" value="ECO:0007669"/>
    <property type="project" value="InterPro"/>
</dbReference>
<dbReference type="PANTHER" id="PTHR47972:SF2">
    <property type="entry name" value="KINESIN-LIKE PROTEIN KIN-14S"/>
    <property type="match status" value="1"/>
</dbReference>
<protein>
    <recommendedName>
        <fullName evidence="10">Kinesin motor domain-containing protein</fullName>
    </recommendedName>
</protein>
<organism evidence="11 12">
    <name type="scientific">Dendrobium chrysotoxum</name>
    <name type="common">Orchid</name>
    <dbReference type="NCBI Taxonomy" id="161865"/>
    <lineage>
        <taxon>Eukaryota</taxon>
        <taxon>Viridiplantae</taxon>
        <taxon>Streptophyta</taxon>
        <taxon>Embryophyta</taxon>
        <taxon>Tracheophyta</taxon>
        <taxon>Spermatophyta</taxon>
        <taxon>Magnoliopsida</taxon>
        <taxon>Liliopsida</taxon>
        <taxon>Asparagales</taxon>
        <taxon>Orchidaceae</taxon>
        <taxon>Epidendroideae</taxon>
        <taxon>Malaxideae</taxon>
        <taxon>Dendrobiinae</taxon>
        <taxon>Dendrobium</taxon>
    </lineage>
</organism>
<comment type="caution">
    <text evidence="11">The sequence shown here is derived from an EMBL/GenBank/DDBJ whole genome shotgun (WGS) entry which is preliminary data.</text>
</comment>
<dbReference type="InterPro" id="IPR001752">
    <property type="entry name" value="Kinesin_motor_dom"/>
</dbReference>
<dbReference type="SMART" id="SM00129">
    <property type="entry name" value="KISc"/>
    <property type="match status" value="1"/>
</dbReference>
<keyword evidence="4 7" id="KW-0067">ATP-binding</keyword>
<evidence type="ECO:0000256" key="1">
    <source>
        <dbReference type="ARBA" id="ARBA00010899"/>
    </source>
</evidence>
<keyword evidence="3 7" id="KW-0547">Nucleotide-binding</keyword>
<feature type="coiled-coil region" evidence="8">
    <location>
        <begin position="192"/>
        <end position="248"/>
    </location>
</feature>
<feature type="binding site" evidence="7">
    <location>
        <begin position="338"/>
        <end position="345"/>
    </location>
    <ligand>
        <name>ATP</name>
        <dbReference type="ChEBI" id="CHEBI:30616"/>
    </ligand>
</feature>
<dbReference type="InterPro" id="IPR027417">
    <property type="entry name" value="P-loop_NTPase"/>
</dbReference>
<dbReference type="PRINTS" id="PR00380">
    <property type="entry name" value="KINESINHEAVY"/>
</dbReference>
<reference evidence="11 12" key="1">
    <citation type="journal article" date="2021" name="Hortic Res">
        <title>Chromosome-scale assembly of the Dendrobium chrysotoxum genome enhances the understanding of orchid evolution.</title>
        <authorList>
            <person name="Zhang Y."/>
            <person name="Zhang G.Q."/>
            <person name="Zhang D."/>
            <person name="Liu X.D."/>
            <person name="Xu X.Y."/>
            <person name="Sun W.H."/>
            <person name="Yu X."/>
            <person name="Zhu X."/>
            <person name="Wang Z.W."/>
            <person name="Zhao X."/>
            <person name="Zhong W.Y."/>
            <person name="Chen H."/>
            <person name="Yin W.L."/>
            <person name="Huang T."/>
            <person name="Niu S.C."/>
            <person name="Liu Z.J."/>
        </authorList>
    </citation>
    <scope>NUCLEOTIDE SEQUENCE [LARGE SCALE GENOMIC DNA]</scope>
    <source>
        <strain evidence="11">Lindl</strain>
    </source>
</reference>
<sequence length="930" mass="105868">MNGRPETVGVVRMRNRQVDCTDELVFIRDDQKINDHFYDVQTLETQLDGGFLPSDRGTTEVPPFDSMITVPFEEFKDQILDNQSRFIVSEEEQIQENDLKPTLTSLEHVLANYNLDEKFEDDCFIPSPVLKGTSNLSFGPDLNLILQKIGIKYNNLLKKHQAKNSEAEIQHAKFEILLNKCLQECQPRYEALEKKHNECHHLIAEIDMLRAKCEALSNKCLQECQPKYEALKRILAEETAERKRFYNELIEVRGNIRVFCRCRPLSPEETSKSYNSVVEFDPSKDTELQITCADSSRKIYKFDHVFSPKDDQDTVFTETLPIVKSVMDGFNACIFAYGQTGTGKTFTMEGTPECRGVNYRALEELFRIMKERMALMQYEFSFSMLEVYNEKIRDLLADNSDLNAKKLDIKQSAEGTQEVPGLAEVQVRSIDEVWEMHKSGGRNRSVGSTNANELSSRSHSLVRLMVKGENLVTGERSKSFLWLVDLAGSERAGKIEAEGERLKESQFINKSLSALGDVISALASKNSHIPYRNSKLTHLLQSSLGGDCKTLMFAQISPSLADLGETLCTLNFASRVRGVEHGPARKQSDPADNFKLKQMVEKLRQEEKEVSRLNESLQMMHIKYASRENIFRTLQEKIRESEQACKNYQQKIKDLENQLAEEKKARTHLTATNETSRSFRPPCALSKQRPPLARITNRLPPLAPPHKTEKYSLKNMENACSTINDVTKSFKTKHLGRARRISLSPVVCNISKNRRVSIAATELETLATLSEKHNMNHSSVTTKLSQLRIPRRRSVATFTPFQETPKSKGKCINSFKYPSTSQLQTLWKSRLPNLPSPMQQNHIQSRLPNLPSPLQQNQLFTSGAVNSAQHLNKLCYSIQKRLMLGSPAQGRPSKILESRFNEAALQAKEIVGRFGTAQRVLMKNRRKSIM</sequence>
<dbReference type="Pfam" id="PF00225">
    <property type="entry name" value="Kinesin"/>
    <property type="match status" value="1"/>
</dbReference>
<dbReference type="FunFam" id="3.40.850.10:FF:000061">
    <property type="entry name" value="Kinesin-like protein"/>
    <property type="match status" value="1"/>
</dbReference>
<keyword evidence="12" id="KW-1185">Reference proteome</keyword>
<dbReference type="SUPFAM" id="SSF52540">
    <property type="entry name" value="P-loop containing nucleoside triphosphate hydrolases"/>
    <property type="match status" value="1"/>
</dbReference>
<feature type="compositionally biased region" description="Polar residues" evidence="9">
    <location>
        <begin position="669"/>
        <end position="678"/>
    </location>
</feature>
<evidence type="ECO:0000259" key="10">
    <source>
        <dbReference type="PROSITE" id="PS50067"/>
    </source>
</evidence>
<evidence type="ECO:0000256" key="8">
    <source>
        <dbReference type="SAM" id="Coils"/>
    </source>
</evidence>
<gene>
    <name evidence="11" type="ORF">IEQ34_000648</name>
</gene>
<evidence type="ECO:0000313" key="12">
    <source>
        <dbReference type="Proteomes" id="UP000775213"/>
    </source>
</evidence>
<dbReference type="GO" id="GO:0005524">
    <property type="term" value="F:ATP binding"/>
    <property type="evidence" value="ECO:0007669"/>
    <property type="project" value="UniProtKB-UniRule"/>
</dbReference>
<dbReference type="GO" id="GO:0007018">
    <property type="term" value="P:microtubule-based movement"/>
    <property type="evidence" value="ECO:0007669"/>
    <property type="project" value="InterPro"/>
</dbReference>
<evidence type="ECO:0000256" key="5">
    <source>
        <dbReference type="ARBA" id="ARBA00023054"/>
    </source>
</evidence>
<dbReference type="Gene3D" id="3.40.850.10">
    <property type="entry name" value="Kinesin motor domain"/>
    <property type="match status" value="1"/>
</dbReference>
<dbReference type="Proteomes" id="UP000775213">
    <property type="component" value="Unassembled WGS sequence"/>
</dbReference>
<dbReference type="InterPro" id="IPR027640">
    <property type="entry name" value="Kinesin-like_fam"/>
</dbReference>
<proteinExistence type="inferred from homology"/>